<accession>A0A370D9X9</accession>
<dbReference type="EMBL" id="QFXC01000013">
    <property type="protein sequence ID" value="RDH81380.1"/>
    <property type="molecule type" value="Genomic_DNA"/>
</dbReference>
<name>A0A370D9X9_9GAMM</name>
<keyword evidence="8" id="KW-0732">Signal</keyword>
<dbReference type="GO" id="GO:0009055">
    <property type="term" value="F:electron transfer activity"/>
    <property type="evidence" value="ECO:0007669"/>
    <property type="project" value="InterPro"/>
</dbReference>
<organism evidence="10 11">
    <name type="scientific">endosymbiont of Galathealinum brachiosum</name>
    <dbReference type="NCBI Taxonomy" id="2200906"/>
    <lineage>
        <taxon>Bacteria</taxon>
        <taxon>Pseudomonadati</taxon>
        <taxon>Pseudomonadota</taxon>
        <taxon>Gammaproteobacteria</taxon>
        <taxon>sulfur-oxidizing symbionts</taxon>
    </lineage>
</organism>
<evidence type="ECO:0000256" key="2">
    <source>
        <dbReference type="ARBA" id="ARBA00022448"/>
    </source>
</evidence>
<feature type="domain" description="Blue (type 1) copper" evidence="9">
    <location>
        <begin position="30"/>
        <end position="103"/>
    </location>
</feature>
<feature type="chain" id="PRO_5016678539" evidence="8">
    <location>
        <begin position="21"/>
        <end position="104"/>
    </location>
</feature>
<dbReference type="PANTHER" id="PTHR36507">
    <property type="entry name" value="BLL1555 PROTEIN"/>
    <property type="match status" value="1"/>
</dbReference>
<feature type="binding site" evidence="7">
    <location>
        <position position="91"/>
    </location>
    <ligand>
        <name>Cu cation</name>
        <dbReference type="ChEBI" id="CHEBI:23378"/>
    </ligand>
</feature>
<evidence type="ECO:0000259" key="9">
    <source>
        <dbReference type="Pfam" id="PF00127"/>
    </source>
</evidence>
<dbReference type="InterPro" id="IPR000923">
    <property type="entry name" value="BlueCu_1"/>
</dbReference>
<dbReference type="InterPro" id="IPR052721">
    <property type="entry name" value="ET_Amicyanin"/>
</dbReference>
<keyword evidence="3 7" id="KW-0479">Metal-binding</keyword>
<evidence type="ECO:0000256" key="5">
    <source>
        <dbReference type="ARBA" id="ARBA00022982"/>
    </source>
</evidence>
<gene>
    <name evidence="10" type="ORF">DIZ80_14930</name>
</gene>
<evidence type="ECO:0000256" key="4">
    <source>
        <dbReference type="ARBA" id="ARBA00022764"/>
    </source>
</evidence>
<evidence type="ECO:0000256" key="6">
    <source>
        <dbReference type="ARBA" id="ARBA00023008"/>
    </source>
</evidence>
<dbReference type="GO" id="GO:0042597">
    <property type="term" value="C:periplasmic space"/>
    <property type="evidence" value="ECO:0007669"/>
    <property type="project" value="UniProtKB-SubCell"/>
</dbReference>
<protein>
    <submittedName>
        <fullName evidence="10">Methylamine utilization protein</fullName>
    </submittedName>
</protein>
<dbReference type="PRINTS" id="PR00155">
    <property type="entry name" value="AMICYANIN"/>
</dbReference>
<evidence type="ECO:0000256" key="1">
    <source>
        <dbReference type="ARBA" id="ARBA00004418"/>
    </source>
</evidence>
<dbReference type="Gene3D" id="2.60.40.420">
    <property type="entry name" value="Cupredoxins - blue copper proteins"/>
    <property type="match status" value="1"/>
</dbReference>
<dbReference type="AlphaFoldDB" id="A0A370D9X9"/>
<comment type="cofactor">
    <cofactor evidence="7">
        <name>Cu cation</name>
        <dbReference type="ChEBI" id="CHEBI:23378"/>
    </cofactor>
    <text evidence="7">Binds 1 copper ion per subunit.</text>
</comment>
<feature type="binding site" evidence="7">
    <location>
        <position position="55"/>
    </location>
    <ligand>
        <name>Cu cation</name>
        <dbReference type="ChEBI" id="CHEBI:23378"/>
    </ligand>
</feature>
<keyword evidence="4" id="KW-0574">Periplasm</keyword>
<keyword evidence="6 7" id="KW-0186">Copper</keyword>
<feature type="signal peptide" evidence="8">
    <location>
        <begin position="1"/>
        <end position="20"/>
    </location>
</feature>
<dbReference type="SUPFAM" id="SSF49503">
    <property type="entry name" value="Cupredoxins"/>
    <property type="match status" value="1"/>
</dbReference>
<evidence type="ECO:0000256" key="7">
    <source>
        <dbReference type="PIRSR" id="PIRSR602386-1"/>
    </source>
</evidence>
<feature type="binding site" evidence="7">
    <location>
        <position position="99"/>
    </location>
    <ligand>
        <name>Cu cation</name>
        <dbReference type="ChEBI" id="CHEBI:23378"/>
    </ligand>
</feature>
<sequence>MYKQMSLVVLLMSFSTLAFSEEYIVEQKGKVFSVKQLSIKVGDTVSFPNNDPFYHNVFSYSGTKKFDLGSYKKGDTRKVTFNKPGVIEVECAIHPKMHMTINVE</sequence>
<dbReference type="PANTHER" id="PTHR36507:SF1">
    <property type="entry name" value="BLL1555 PROTEIN"/>
    <property type="match status" value="1"/>
</dbReference>
<evidence type="ECO:0000256" key="8">
    <source>
        <dbReference type="SAM" id="SignalP"/>
    </source>
</evidence>
<reference evidence="10 11" key="1">
    <citation type="journal article" date="2018" name="ISME J.">
        <title>Endosymbiont genomes yield clues of tubeworm success.</title>
        <authorList>
            <person name="Li Y."/>
            <person name="Liles M.R."/>
            <person name="Halanych K.M."/>
        </authorList>
    </citation>
    <scope>NUCLEOTIDE SEQUENCE [LARGE SCALE GENOMIC DNA]</scope>
    <source>
        <strain evidence="10">A1464</strain>
    </source>
</reference>
<proteinExistence type="predicted"/>
<keyword evidence="2" id="KW-0813">Transport</keyword>
<keyword evidence="11" id="KW-1185">Reference proteome</keyword>
<feature type="binding site" evidence="7">
    <location>
        <position position="94"/>
    </location>
    <ligand>
        <name>Cu cation</name>
        <dbReference type="ChEBI" id="CHEBI:23378"/>
    </ligand>
</feature>
<evidence type="ECO:0000313" key="11">
    <source>
        <dbReference type="Proteomes" id="UP000254266"/>
    </source>
</evidence>
<dbReference type="Pfam" id="PF00127">
    <property type="entry name" value="Copper-bind"/>
    <property type="match status" value="1"/>
</dbReference>
<evidence type="ECO:0000313" key="10">
    <source>
        <dbReference type="EMBL" id="RDH81380.1"/>
    </source>
</evidence>
<dbReference type="InterPro" id="IPR008972">
    <property type="entry name" value="Cupredoxin"/>
</dbReference>
<evidence type="ECO:0000256" key="3">
    <source>
        <dbReference type="ARBA" id="ARBA00022723"/>
    </source>
</evidence>
<dbReference type="Proteomes" id="UP000254266">
    <property type="component" value="Unassembled WGS sequence"/>
</dbReference>
<dbReference type="InterPro" id="IPR002386">
    <property type="entry name" value="Amicyanin/Pseudoazurin"/>
</dbReference>
<keyword evidence="5" id="KW-0249">Electron transport</keyword>
<comment type="subcellular location">
    <subcellularLocation>
        <location evidence="1">Periplasm</location>
    </subcellularLocation>
</comment>
<comment type="caution">
    <text evidence="10">The sequence shown here is derived from an EMBL/GenBank/DDBJ whole genome shotgun (WGS) entry which is preliminary data.</text>
</comment>
<dbReference type="GO" id="GO:0005507">
    <property type="term" value="F:copper ion binding"/>
    <property type="evidence" value="ECO:0007669"/>
    <property type="project" value="InterPro"/>
</dbReference>